<name>A0A8J7IJ22_9RHOB</name>
<protein>
    <submittedName>
        <fullName evidence="2">Hint domain-containing protein</fullName>
    </submittedName>
</protein>
<dbReference type="Pfam" id="PF13403">
    <property type="entry name" value="Hint_2"/>
    <property type="match status" value="1"/>
</dbReference>
<dbReference type="InterPro" id="IPR036844">
    <property type="entry name" value="Hint_dom_sf"/>
</dbReference>
<evidence type="ECO:0000313" key="2">
    <source>
        <dbReference type="EMBL" id="MBI1493793.1"/>
    </source>
</evidence>
<dbReference type="Proteomes" id="UP000640583">
    <property type="component" value="Unassembled WGS sequence"/>
</dbReference>
<feature type="domain" description="Hedgehog/Intein (Hint)" evidence="1">
    <location>
        <begin position="148"/>
        <end position="293"/>
    </location>
</feature>
<evidence type="ECO:0000259" key="1">
    <source>
        <dbReference type="Pfam" id="PF13403"/>
    </source>
</evidence>
<keyword evidence="3" id="KW-1185">Reference proteome</keyword>
<proteinExistence type="predicted"/>
<accession>A0A8J7IJ22</accession>
<evidence type="ECO:0000313" key="3">
    <source>
        <dbReference type="Proteomes" id="UP000640583"/>
    </source>
</evidence>
<dbReference type="EMBL" id="JADCKQ010000005">
    <property type="protein sequence ID" value="MBI1493793.1"/>
    <property type="molecule type" value="Genomic_DNA"/>
</dbReference>
<dbReference type="AlphaFoldDB" id="A0A8J7IJ22"/>
<sequence length="339" mass="36299">MAAPFISEIKYTGGGNQDFIEIMVDVGTPVSALTIEVYNSNGSLRSSSVLNFAPSATVDGKDIYVLNSNSPTNFNGLNRFGAIALIDGTTVLQFNSFTEGGTVTAGGAGLVPVNTVSDGIGTAGSGSSLSGNPTDGYVTTTSPTPGMPCFVAGTLIDTVSGPRKIETLQPGDLVITEDNGLQPVRWIGCRDVALQEPEFARFAPVRIRAHQFGPGCPEVDVCLSPGHRVLMQEYKCNLMFGQSQVLAATRFLLGDQIRQDHELTHVTYCHLMFDQHEIVRTHGLLSESFFPGDEGLNAVTCESRAEMFSIFPELRSNAGCYGPTARLDLKQYEGRFLAA</sequence>
<comment type="caution">
    <text evidence="2">The sequence shown here is derived from an EMBL/GenBank/DDBJ whole genome shotgun (WGS) entry which is preliminary data.</text>
</comment>
<gene>
    <name evidence="2" type="ORF">H1D41_09120</name>
</gene>
<dbReference type="InterPro" id="IPR028992">
    <property type="entry name" value="Hedgehog/Intein_dom"/>
</dbReference>
<dbReference type="Gene3D" id="2.170.16.10">
    <property type="entry name" value="Hedgehog/Intein (Hint) domain"/>
    <property type="match status" value="1"/>
</dbReference>
<dbReference type="SUPFAM" id="SSF51294">
    <property type="entry name" value="Hedgehog/intein (Hint) domain"/>
    <property type="match status" value="1"/>
</dbReference>
<organism evidence="2 3">
    <name type="scientific">Halocynthiibacter styelae</name>
    <dbReference type="NCBI Taxonomy" id="2761955"/>
    <lineage>
        <taxon>Bacteria</taxon>
        <taxon>Pseudomonadati</taxon>
        <taxon>Pseudomonadota</taxon>
        <taxon>Alphaproteobacteria</taxon>
        <taxon>Rhodobacterales</taxon>
        <taxon>Paracoccaceae</taxon>
        <taxon>Halocynthiibacter</taxon>
    </lineage>
</organism>
<reference evidence="2" key="1">
    <citation type="submission" date="2020-10" db="EMBL/GenBank/DDBJ databases">
        <title>Paenihalocynthiibacter styelae gen. nov., sp. nov., isolated from stalked sea squirt Styela clava.</title>
        <authorList>
            <person name="Kim Y.-O."/>
            <person name="Yoon J.-H."/>
        </authorList>
    </citation>
    <scope>NUCLEOTIDE SEQUENCE</scope>
    <source>
        <strain evidence="2">MYP1-1</strain>
    </source>
</reference>
<dbReference type="RefSeq" id="WP_228848608.1">
    <property type="nucleotide sequence ID" value="NZ_JADCKQ010000005.1"/>
</dbReference>